<comment type="caution">
    <text evidence="1">The sequence shown here is derived from an EMBL/GenBank/DDBJ whole genome shotgun (WGS) entry which is preliminary data.</text>
</comment>
<dbReference type="Proteomes" id="UP000054564">
    <property type="component" value="Unassembled WGS sequence"/>
</dbReference>
<gene>
    <name evidence="1" type="ORF">PSTG_08271</name>
</gene>
<keyword evidence="2" id="KW-1185">Reference proteome</keyword>
<protein>
    <recommendedName>
        <fullName evidence="3">DUF4219 domain-containing protein</fullName>
    </recommendedName>
</protein>
<evidence type="ECO:0000313" key="2">
    <source>
        <dbReference type="Proteomes" id="UP000054564"/>
    </source>
</evidence>
<organism evidence="1 2">
    <name type="scientific">Puccinia striiformis f. sp. tritici PST-78</name>
    <dbReference type="NCBI Taxonomy" id="1165861"/>
    <lineage>
        <taxon>Eukaryota</taxon>
        <taxon>Fungi</taxon>
        <taxon>Dikarya</taxon>
        <taxon>Basidiomycota</taxon>
        <taxon>Pucciniomycotina</taxon>
        <taxon>Pucciniomycetes</taxon>
        <taxon>Pucciniales</taxon>
        <taxon>Pucciniaceae</taxon>
        <taxon>Puccinia</taxon>
    </lineage>
</organism>
<sequence length="69" mass="7910">MANPSPYQSTPRILLNNNNYHVWSTLMESELDNIGCIQVTNNKGDDTTPEMEKKGYHLIVRYLNEQVLG</sequence>
<name>A0A0L0VGX1_9BASI</name>
<dbReference type="EMBL" id="AJIL01000056">
    <property type="protein sequence ID" value="KNE98532.1"/>
    <property type="molecule type" value="Genomic_DNA"/>
</dbReference>
<accession>A0A0L0VGX1</accession>
<evidence type="ECO:0008006" key="3">
    <source>
        <dbReference type="Google" id="ProtNLM"/>
    </source>
</evidence>
<evidence type="ECO:0000313" key="1">
    <source>
        <dbReference type="EMBL" id="KNE98532.1"/>
    </source>
</evidence>
<reference evidence="2" key="1">
    <citation type="submission" date="2014-03" db="EMBL/GenBank/DDBJ databases">
        <title>The Genome Sequence of Puccinia striiformis f. sp. tritici PST-78.</title>
        <authorList>
            <consortium name="The Broad Institute Genome Sequencing Platform"/>
            <person name="Cuomo C."/>
            <person name="Hulbert S."/>
            <person name="Chen X."/>
            <person name="Walker B."/>
            <person name="Young S.K."/>
            <person name="Zeng Q."/>
            <person name="Gargeya S."/>
            <person name="Fitzgerald M."/>
            <person name="Haas B."/>
            <person name="Abouelleil A."/>
            <person name="Alvarado L."/>
            <person name="Arachchi H.M."/>
            <person name="Berlin A.M."/>
            <person name="Chapman S.B."/>
            <person name="Goldberg J."/>
            <person name="Griggs A."/>
            <person name="Gujja S."/>
            <person name="Hansen M."/>
            <person name="Howarth C."/>
            <person name="Imamovic A."/>
            <person name="Larimer J."/>
            <person name="McCowan C."/>
            <person name="Montmayeur A."/>
            <person name="Murphy C."/>
            <person name="Neiman D."/>
            <person name="Pearson M."/>
            <person name="Priest M."/>
            <person name="Roberts A."/>
            <person name="Saif S."/>
            <person name="Shea T."/>
            <person name="Sisk P."/>
            <person name="Sykes S."/>
            <person name="Wortman J."/>
            <person name="Nusbaum C."/>
            <person name="Birren B."/>
        </authorList>
    </citation>
    <scope>NUCLEOTIDE SEQUENCE [LARGE SCALE GENOMIC DNA]</scope>
    <source>
        <strain evidence="2">race PST-78</strain>
    </source>
</reference>
<dbReference type="AlphaFoldDB" id="A0A0L0VGX1"/>
<proteinExistence type="predicted"/>